<reference evidence="4 5" key="1">
    <citation type="submission" date="2015-09" db="EMBL/GenBank/DDBJ databases">
        <title>Draft genome of the parasitic nematode Teladorsagia circumcincta isolate WARC Sus (inbred).</title>
        <authorList>
            <person name="Mitreva M."/>
        </authorList>
    </citation>
    <scope>NUCLEOTIDE SEQUENCE [LARGE SCALE GENOMIC DNA]</scope>
    <source>
        <strain evidence="4 5">S</strain>
    </source>
</reference>
<evidence type="ECO:0000259" key="3">
    <source>
        <dbReference type="PROSITE" id="PS51269"/>
    </source>
</evidence>
<dbReference type="Proteomes" id="UP000230423">
    <property type="component" value="Unassembled WGS sequence"/>
</dbReference>
<comment type="similarity">
    <text evidence="2">Belongs to the COMM domain-containing protein 3 family.</text>
</comment>
<evidence type="ECO:0000256" key="1">
    <source>
        <dbReference type="ARBA" id="ARBA00016548"/>
    </source>
</evidence>
<dbReference type="AlphaFoldDB" id="A0A2G9UGT7"/>
<keyword evidence="5" id="KW-1185">Reference proteome</keyword>
<dbReference type="InterPro" id="IPR037355">
    <property type="entry name" value="COMMD3"/>
</dbReference>
<dbReference type="OrthoDB" id="10262892at2759"/>
<dbReference type="PROSITE" id="PS51269">
    <property type="entry name" value="COMM"/>
    <property type="match status" value="1"/>
</dbReference>
<name>A0A2G9UGT7_TELCI</name>
<sequence>MRGKGIDLLKDVLASGETPSEGDALPLVKKLSGILLRQEKWSPEVCSERLATCILVLLTDAARENWPVDLLKERMDSDHPLCKAIAEVHEEIVSELRSVLEAVGWDYPELVNFEWSVRNVVQTELLNRCSEPVVSFKLHVLPVDGTQWRPIEFHCDVNQFQDLHSKVKDALNILEQLKT</sequence>
<evidence type="ECO:0000313" key="4">
    <source>
        <dbReference type="EMBL" id="PIO69451.1"/>
    </source>
</evidence>
<accession>A0A2G9UGT7</accession>
<dbReference type="PANTHER" id="PTHR31159:SF1">
    <property type="entry name" value="COMM DOMAIN-CONTAINING PROTEIN 3"/>
    <property type="match status" value="1"/>
</dbReference>
<dbReference type="PANTHER" id="PTHR31159">
    <property type="entry name" value="COMM DOMAIN-CONTAINING PROTEIN 3"/>
    <property type="match status" value="1"/>
</dbReference>
<proteinExistence type="inferred from homology"/>
<evidence type="ECO:0000313" key="5">
    <source>
        <dbReference type="Proteomes" id="UP000230423"/>
    </source>
</evidence>
<feature type="domain" description="COMM" evidence="3">
    <location>
        <begin position="109"/>
        <end position="178"/>
    </location>
</feature>
<protein>
    <recommendedName>
        <fullName evidence="1">COMM domain-containing protein 3</fullName>
    </recommendedName>
</protein>
<evidence type="ECO:0000256" key="2">
    <source>
        <dbReference type="ARBA" id="ARBA00093469"/>
    </source>
</evidence>
<dbReference type="InterPro" id="IPR017920">
    <property type="entry name" value="COMM"/>
</dbReference>
<dbReference type="EMBL" id="KZ346649">
    <property type="protein sequence ID" value="PIO69451.1"/>
    <property type="molecule type" value="Genomic_DNA"/>
</dbReference>
<dbReference type="Pfam" id="PF07258">
    <property type="entry name" value="COMM_domain"/>
    <property type="match status" value="1"/>
</dbReference>
<dbReference type="GO" id="GO:0006814">
    <property type="term" value="P:sodium ion transport"/>
    <property type="evidence" value="ECO:0007669"/>
    <property type="project" value="InterPro"/>
</dbReference>
<gene>
    <name evidence="4" type="ORF">TELCIR_08719</name>
</gene>
<organism evidence="4 5">
    <name type="scientific">Teladorsagia circumcincta</name>
    <name type="common">Brown stomach worm</name>
    <name type="synonym">Ostertagia circumcincta</name>
    <dbReference type="NCBI Taxonomy" id="45464"/>
    <lineage>
        <taxon>Eukaryota</taxon>
        <taxon>Metazoa</taxon>
        <taxon>Ecdysozoa</taxon>
        <taxon>Nematoda</taxon>
        <taxon>Chromadorea</taxon>
        <taxon>Rhabditida</taxon>
        <taxon>Rhabditina</taxon>
        <taxon>Rhabditomorpha</taxon>
        <taxon>Strongyloidea</taxon>
        <taxon>Trichostrongylidae</taxon>
        <taxon>Teladorsagia</taxon>
    </lineage>
</organism>